<evidence type="ECO:0000256" key="2">
    <source>
        <dbReference type="ARBA" id="ARBA00023169"/>
    </source>
</evidence>
<proteinExistence type="inferred from homology"/>
<evidence type="ECO:0000259" key="4">
    <source>
        <dbReference type="Pfam" id="PF02397"/>
    </source>
</evidence>
<dbReference type="PANTHER" id="PTHR30576:SF10">
    <property type="entry name" value="SLL5057 PROTEIN"/>
    <property type="match status" value="1"/>
</dbReference>
<dbReference type="RefSeq" id="WP_307062288.1">
    <property type="nucleotide sequence ID" value="NZ_JAUSUH010000008.1"/>
</dbReference>
<keyword evidence="3" id="KW-0812">Transmembrane</keyword>
<keyword evidence="3" id="KW-1133">Transmembrane helix</keyword>
<keyword evidence="6" id="KW-1185">Reference proteome</keyword>
<evidence type="ECO:0000313" key="5">
    <source>
        <dbReference type="EMBL" id="MDQ0348996.1"/>
    </source>
</evidence>
<organism evidence="5 6">
    <name type="scientific">Ancylobacter vacuolatus</name>
    <dbReference type="NCBI Taxonomy" id="223389"/>
    <lineage>
        <taxon>Bacteria</taxon>
        <taxon>Pseudomonadati</taxon>
        <taxon>Pseudomonadota</taxon>
        <taxon>Alphaproteobacteria</taxon>
        <taxon>Hyphomicrobiales</taxon>
        <taxon>Xanthobacteraceae</taxon>
        <taxon>Ancylobacter</taxon>
    </lineage>
</organism>
<keyword evidence="3" id="KW-0472">Membrane</keyword>
<gene>
    <name evidence="5" type="ORF">J2S76_003430</name>
</gene>
<dbReference type="InterPro" id="IPR003362">
    <property type="entry name" value="Bact_transf"/>
</dbReference>
<dbReference type="EMBL" id="JAUSUH010000008">
    <property type="protein sequence ID" value="MDQ0348996.1"/>
    <property type="molecule type" value="Genomic_DNA"/>
</dbReference>
<sequence length="189" mass="21330">MAYDLIKRGIDLTAAVMILLLGWWVFILIWLLIRRESPGPGIFAQRRIGQHGRVFICYKFRTMRVGTPEQGTHLMTASAVTRMGRWLRRTKCDELPQVWNILRNEISLVGPRPCLPVQTELIAAREARGVLSIKPGITGLAQINGIDMRDPDVLAEWDARYLETRSLLVDLKILMATVLGGGQGDRLRA</sequence>
<evidence type="ECO:0000256" key="3">
    <source>
        <dbReference type="SAM" id="Phobius"/>
    </source>
</evidence>
<comment type="caution">
    <text evidence="5">The sequence shown here is derived from an EMBL/GenBank/DDBJ whole genome shotgun (WGS) entry which is preliminary data.</text>
</comment>
<feature type="transmembrane region" description="Helical" evidence="3">
    <location>
        <begin position="12"/>
        <end position="33"/>
    </location>
</feature>
<feature type="domain" description="Bacterial sugar transferase" evidence="4">
    <location>
        <begin position="7"/>
        <end position="178"/>
    </location>
</feature>
<keyword evidence="2" id="KW-0270">Exopolysaccharide synthesis</keyword>
<accession>A0ABU0DKN1</accession>
<comment type="similarity">
    <text evidence="1">Belongs to the bacterial sugar transferase family.</text>
</comment>
<reference evidence="5 6" key="1">
    <citation type="submission" date="2023-07" db="EMBL/GenBank/DDBJ databases">
        <title>Genomic Encyclopedia of Type Strains, Phase IV (KMG-IV): sequencing the most valuable type-strain genomes for metagenomic binning, comparative biology and taxonomic classification.</title>
        <authorList>
            <person name="Goeker M."/>
        </authorList>
    </citation>
    <scope>NUCLEOTIDE SEQUENCE [LARGE SCALE GENOMIC DNA]</scope>
    <source>
        <strain evidence="5 6">DSM 1277</strain>
    </source>
</reference>
<evidence type="ECO:0000256" key="1">
    <source>
        <dbReference type="ARBA" id="ARBA00006464"/>
    </source>
</evidence>
<protein>
    <submittedName>
        <fullName evidence="5">Lipopolysaccharide/colanic/teichoic acid biosynthesis glycosyltransferase</fullName>
    </submittedName>
</protein>
<name>A0ABU0DKN1_9HYPH</name>
<dbReference type="PANTHER" id="PTHR30576">
    <property type="entry name" value="COLANIC BIOSYNTHESIS UDP-GLUCOSE LIPID CARRIER TRANSFERASE"/>
    <property type="match status" value="1"/>
</dbReference>
<dbReference type="Proteomes" id="UP001238467">
    <property type="component" value="Unassembled WGS sequence"/>
</dbReference>
<evidence type="ECO:0000313" key="6">
    <source>
        <dbReference type="Proteomes" id="UP001238467"/>
    </source>
</evidence>
<dbReference type="Pfam" id="PF02397">
    <property type="entry name" value="Bac_transf"/>
    <property type="match status" value="1"/>
</dbReference>